<keyword evidence="1" id="KW-0677">Repeat</keyword>
<dbReference type="SUPFAM" id="SSF69360">
    <property type="entry name" value="Cell wall binding repeat"/>
    <property type="match status" value="2"/>
</dbReference>
<name>A0A1H9KS80_9LACT</name>
<protein>
    <submittedName>
        <fullName evidence="6">Uncharacterized protein YvpB</fullName>
    </submittedName>
</protein>
<gene>
    <name evidence="6" type="ORF">SAMN05421767_11518</name>
</gene>
<dbReference type="OrthoDB" id="2032428at2"/>
<dbReference type="Gene3D" id="2.10.270.10">
    <property type="entry name" value="Cholin Binding"/>
    <property type="match status" value="4"/>
</dbReference>
<proteinExistence type="predicted"/>
<keyword evidence="7" id="KW-1185">Reference proteome</keyword>
<evidence type="ECO:0000256" key="2">
    <source>
        <dbReference type="PROSITE-ProRule" id="PRU00591"/>
    </source>
</evidence>
<evidence type="ECO:0000259" key="5">
    <source>
        <dbReference type="Pfam" id="PF13529"/>
    </source>
</evidence>
<feature type="compositionally biased region" description="Low complexity" evidence="3">
    <location>
        <begin position="41"/>
        <end position="52"/>
    </location>
</feature>
<accession>A0A1H9KS80</accession>
<dbReference type="RefSeq" id="WP_089746555.1">
    <property type="nucleotide sequence ID" value="NZ_FOGF01000015.1"/>
</dbReference>
<organism evidence="6 7">
    <name type="scientific">Granulicatella balaenopterae</name>
    <dbReference type="NCBI Taxonomy" id="137733"/>
    <lineage>
        <taxon>Bacteria</taxon>
        <taxon>Bacillati</taxon>
        <taxon>Bacillota</taxon>
        <taxon>Bacilli</taxon>
        <taxon>Lactobacillales</taxon>
        <taxon>Carnobacteriaceae</taxon>
        <taxon>Granulicatella</taxon>
    </lineage>
</organism>
<evidence type="ECO:0000313" key="6">
    <source>
        <dbReference type="EMBL" id="SER01889.1"/>
    </source>
</evidence>
<dbReference type="STRING" id="137733.SAMN05421767_11518"/>
<reference evidence="6 7" key="1">
    <citation type="submission" date="2016-10" db="EMBL/GenBank/DDBJ databases">
        <authorList>
            <person name="de Groot N.N."/>
        </authorList>
    </citation>
    <scope>NUCLEOTIDE SEQUENCE [LARGE SCALE GENOMIC DNA]</scope>
    <source>
        <strain evidence="6 7">DSM 15827</strain>
    </source>
</reference>
<keyword evidence="4" id="KW-0732">Signal</keyword>
<evidence type="ECO:0000256" key="3">
    <source>
        <dbReference type="SAM" id="MobiDB-lite"/>
    </source>
</evidence>
<feature type="domain" description="Peptidase C39-like" evidence="5">
    <location>
        <begin position="415"/>
        <end position="564"/>
    </location>
</feature>
<dbReference type="Proteomes" id="UP000198556">
    <property type="component" value="Unassembled WGS sequence"/>
</dbReference>
<dbReference type="Pfam" id="PF13529">
    <property type="entry name" value="Peptidase_C39_2"/>
    <property type="match status" value="1"/>
</dbReference>
<feature type="repeat" description="Cell wall-binding" evidence="2">
    <location>
        <begin position="176"/>
        <end position="196"/>
    </location>
</feature>
<dbReference type="PANTHER" id="PTHR37806">
    <property type="entry name" value="LMO0724 PROTEIN"/>
    <property type="match status" value="1"/>
</dbReference>
<dbReference type="PANTHER" id="PTHR37806:SF1">
    <property type="entry name" value="PEPTIDASE C39-LIKE DOMAIN-CONTAINING PROTEIN"/>
    <property type="match status" value="1"/>
</dbReference>
<evidence type="ECO:0000256" key="4">
    <source>
        <dbReference type="SAM" id="SignalP"/>
    </source>
</evidence>
<dbReference type="InterPro" id="IPR039564">
    <property type="entry name" value="Peptidase_C39-like"/>
</dbReference>
<dbReference type="Gene3D" id="3.90.70.10">
    <property type="entry name" value="Cysteine proteinases"/>
    <property type="match status" value="1"/>
</dbReference>
<evidence type="ECO:0000256" key="1">
    <source>
        <dbReference type="ARBA" id="ARBA00022737"/>
    </source>
</evidence>
<sequence length="591" mass="69117">MKKFSYVATIGTLLWLATPTVMATEQNNTTPITIKAVEDTTPIDNTTPTDNTKPIEDTTPIEDGASIPQKQQQGFVKIDNKLYYFLETGEKVIGFYTIPDSQQMIYTNQEGIVQTGWIQIGQERYYADTKTAFLRQSEWLKDKATNDWYYFNENAELVRDAIVDEYYVDKDGKRLQNQWVHTQQEQWYYFGNDGKYITNTWKGSYYLKENGQMAKQEWAKSPETGWHYFNPDGTYVQNKWVGAYYIKQWGYMAKNEWIYDKDYENWFYIKEDGSYARYTWKGSYYLKKWGEMAKQEWAWSPETGWHYFNPDGTYVQNKWVGDYYLKQWGYMAKNEWLYQQKDGNWNYVDANGKKINKGWVQVGTDWYYFKDGGYLESNRWIGSYYLENSGRMAKNKSIGKYYVDDTGLYRKKVTLDVPVYHQYPQAVNSCEVYALTQALHYKGYAKDKTAYQLTKEVKKSPNGNPHNGYVGNPYYNVSSIATVYPKALLPLAQQYAPEAMDATGYTLDQMKEEIVKGNPVIVWGTTPKFSYPTMNYYWFGPEPSNGHAIVLAGFKDDSFYCADSISGHYWVSSHKVAKAYQMRGKMAIIIK</sequence>
<dbReference type="Pfam" id="PF01473">
    <property type="entry name" value="Choline_bind_1"/>
    <property type="match status" value="5"/>
</dbReference>
<feature type="chain" id="PRO_5011697971" evidence="4">
    <location>
        <begin position="24"/>
        <end position="591"/>
    </location>
</feature>
<dbReference type="InterPro" id="IPR018337">
    <property type="entry name" value="Cell_wall/Cho-bd_repeat"/>
</dbReference>
<evidence type="ECO:0000313" key="7">
    <source>
        <dbReference type="Proteomes" id="UP000198556"/>
    </source>
</evidence>
<dbReference type="Pfam" id="PF19085">
    <property type="entry name" value="Choline_bind_2"/>
    <property type="match status" value="1"/>
</dbReference>
<dbReference type="PROSITE" id="PS51170">
    <property type="entry name" value="CW"/>
    <property type="match status" value="1"/>
</dbReference>
<feature type="region of interest" description="Disordered" evidence="3">
    <location>
        <begin position="41"/>
        <end position="65"/>
    </location>
</feature>
<feature type="signal peptide" evidence="4">
    <location>
        <begin position="1"/>
        <end position="23"/>
    </location>
</feature>
<dbReference type="AlphaFoldDB" id="A0A1H9KS80"/>
<dbReference type="EMBL" id="FOGF01000015">
    <property type="protein sequence ID" value="SER01889.1"/>
    <property type="molecule type" value="Genomic_DNA"/>
</dbReference>